<reference evidence="1 2" key="1">
    <citation type="submission" date="2017-08" db="EMBL/GenBank/DDBJ databases">
        <title>Mesorhizobium wenxinae sp. nov., a novel rhizobial species isolated from root nodules of chickpea (Cicer arietinum L.).</title>
        <authorList>
            <person name="Zhang J."/>
        </authorList>
    </citation>
    <scope>NUCLEOTIDE SEQUENCE [LARGE SCALE GENOMIC DNA]</scope>
    <source>
        <strain evidence="2">WYCCWR 10019</strain>
    </source>
</reference>
<dbReference type="InterPro" id="IPR009962">
    <property type="entry name" value="DUF1488"/>
</dbReference>
<sequence>MSLTFPNLSRSYDEASRRIRFVGYDGMSQISFFIDAAAISGAPPGTATAEATYLAAFDSAVGPIHDVARNAYARTGKSMYVLTAADFR</sequence>
<proteinExistence type="predicted"/>
<comment type="caution">
    <text evidence="1">The sequence shown here is derived from an EMBL/GenBank/DDBJ whole genome shotgun (WGS) entry which is preliminary data.</text>
</comment>
<dbReference type="Pfam" id="PF07369">
    <property type="entry name" value="DUF1488"/>
    <property type="match status" value="1"/>
</dbReference>
<dbReference type="RefSeq" id="WP_095519681.1">
    <property type="nucleotide sequence ID" value="NZ_NPKH01000023.1"/>
</dbReference>
<evidence type="ECO:0008006" key="3">
    <source>
        <dbReference type="Google" id="ProtNLM"/>
    </source>
</evidence>
<evidence type="ECO:0000313" key="1">
    <source>
        <dbReference type="EMBL" id="PAP94173.1"/>
    </source>
</evidence>
<protein>
    <recommendedName>
        <fullName evidence="3">DUF1488 domain-containing protein</fullName>
    </recommendedName>
</protein>
<dbReference type="AlphaFoldDB" id="A0A271KEH9"/>
<accession>A0A271KEH9</accession>
<dbReference type="OrthoDB" id="7360668at2"/>
<gene>
    <name evidence="1" type="ORF">CIT31_17745</name>
</gene>
<dbReference type="Proteomes" id="UP000215931">
    <property type="component" value="Unassembled WGS sequence"/>
</dbReference>
<dbReference type="EMBL" id="NPKH01000023">
    <property type="protein sequence ID" value="PAP94173.1"/>
    <property type="molecule type" value="Genomic_DNA"/>
</dbReference>
<evidence type="ECO:0000313" key="2">
    <source>
        <dbReference type="Proteomes" id="UP000215931"/>
    </source>
</evidence>
<name>A0A271KEH9_9HYPH</name>
<organism evidence="1 2">
    <name type="scientific">Mesorhizobium wenxiniae</name>
    <dbReference type="NCBI Taxonomy" id="2014805"/>
    <lineage>
        <taxon>Bacteria</taxon>
        <taxon>Pseudomonadati</taxon>
        <taxon>Pseudomonadota</taxon>
        <taxon>Alphaproteobacteria</taxon>
        <taxon>Hyphomicrobiales</taxon>
        <taxon>Phyllobacteriaceae</taxon>
        <taxon>Mesorhizobium</taxon>
    </lineage>
</organism>
<keyword evidence="2" id="KW-1185">Reference proteome</keyword>